<comment type="caution">
    <text evidence="2">The sequence shown here is derived from an EMBL/GenBank/DDBJ whole genome shotgun (WGS) entry which is preliminary data.</text>
</comment>
<organism evidence="2 3">
    <name type="scientific">Kitasatospora putterlickiae</name>
    <dbReference type="NCBI Taxonomy" id="221725"/>
    <lineage>
        <taxon>Bacteria</taxon>
        <taxon>Bacillati</taxon>
        <taxon>Actinomycetota</taxon>
        <taxon>Actinomycetes</taxon>
        <taxon>Kitasatosporales</taxon>
        <taxon>Streptomycetaceae</taxon>
        <taxon>Kitasatospora</taxon>
    </lineage>
</organism>
<protein>
    <submittedName>
        <fullName evidence="2">Uncharacterized protein</fullName>
    </submittedName>
</protein>
<dbReference type="EMBL" id="BAAAKJ010000216">
    <property type="protein sequence ID" value="GAA1399488.1"/>
    <property type="molecule type" value="Genomic_DNA"/>
</dbReference>
<name>A0ABP4IZL4_9ACTN</name>
<evidence type="ECO:0000256" key="1">
    <source>
        <dbReference type="SAM" id="MobiDB-lite"/>
    </source>
</evidence>
<evidence type="ECO:0000313" key="2">
    <source>
        <dbReference type="EMBL" id="GAA1399488.1"/>
    </source>
</evidence>
<evidence type="ECO:0000313" key="3">
    <source>
        <dbReference type="Proteomes" id="UP001499863"/>
    </source>
</evidence>
<dbReference type="Proteomes" id="UP001499863">
    <property type="component" value="Unassembled WGS sequence"/>
</dbReference>
<reference evidence="3" key="1">
    <citation type="journal article" date="2019" name="Int. J. Syst. Evol. Microbiol.">
        <title>The Global Catalogue of Microorganisms (GCM) 10K type strain sequencing project: providing services to taxonomists for standard genome sequencing and annotation.</title>
        <authorList>
            <consortium name="The Broad Institute Genomics Platform"/>
            <consortium name="The Broad Institute Genome Sequencing Center for Infectious Disease"/>
            <person name="Wu L."/>
            <person name="Ma J."/>
        </authorList>
    </citation>
    <scope>NUCLEOTIDE SEQUENCE [LARGE SCALE GENOMIC DNA]</scope>
    <source>
        <strain evidence="3">JCM 12393</strain>
    </source>
</reference>
<gene>
    <name evidence="2" type="ORF">GCM10009639_39330</name>
</gene>
<feature type="region of interest" description="Disordered" evidence="1">
    <location>
        <begin position="1"/>
        <end position="36"/>
    </location>
</feature>
<sequence>MTAPRPLGSGGVGDDRPDLPVGELHVGAGGDRPPVRVARRGLPPSLAQPFGEPRRRAVALQRKPPACHRTVPRIVALPTLSGCPEVAWSDELFAAFPYNTGLRVFCRLSGPSVTGPWGGSAIWDRVGFYEWPGAGGYGSTVRTLAVPDAWVYTGSNNPVVPHC</sequence>
<accession>A0ABP4IZL4</accession>
<proteinExistence type="predicted"/>
<keyword evidence="3" id="KW-1185">Reference proteome</keyword>